<dbReference type="PANTHER" id="PTHR36433">
    <property type="entry name" value="HYPOTHETICAL CYTOSOLIC PROTEIN"/>
    <property type="match status" value="1"/>
</dbReference>
<reference evidence="2 3" key="1">
    <citation type="submission" date="2015-01" db="EMBL/GenBank/DDBJ databases">
        <title>Comparative genomics of the lactic acid bacteria isolated from the honey bee gut.</title>
        <authorList>
            <person name="Ellegaard K.M."/>
            <person name="Tamarit D."/>
            <person name="Javelind E."/>
            <person name="Olofsson T."/>
            <person name="Andersson S.G."/>
            <person name="Vasquez A."/>
        </authorList>
    </citation>
    <scope>NUCLEOTIDE SEQUENCE [LARGE SCALE GENOMIC DNA]</scope>
    <source>
        <strain evidence="2 3">Hma11</strain>
    </source>
</reference>
<dbReference type="InterPro" id="IPR006542">
    <property type="entry name" value="DUF1093"/>
</dbReference>
<evidence type="ECO:0000313" key="2">
    <source>
        <dbReference type="EMBL" id="KJY60289.1"/>
    </source>
</evidence>
<gene>
    <name evidence="2" type="ORF">JF72_12340</name>
</gene>
<keyword evidence="3" id="KW-1185">Reference proteome</keyword>
<dbReference type="Proteomes" id="UP000033682">
    <property type="component" value="Unassembled WGS sequence"/>
</dbReference>
<evidence type="ECO:0000313" key="3">
    <source>
        <dbReference type="Proteomes" id="UP000033682"/>
    </source>
</evidence>
<dbReference type="InterPro" id="IPR036166">
    <property type="entry name" value="YxeA-like_sf"/>
</dbReference>
<dbReference type="NCBIfam" id="TIGR01655">
    <property type="entry name" value="yxeA_fam"/>
    <property type="match status" value="1"/>
</dbReference>
<proteinExistence type="predicted"/>
<keyword evidence="1" id="KW-0472">Membrane</keyword>
<feature type="transmembrane region" description="Helical" evidence="1">
    <location>
        <begin position="6"/>
        <end position="26"/>
    </location>
</feature>
<name>A0A0F4LPS6_9LACO</name>
<evidence type="ECO:0000256" key="1">
    <source>
        <dbReference type="SAM" id="Phobius"/>
    </source>
</evidence>
<keyword evidence="1" id="KW-0812">Transmembrane</keyword>
<organism evidence="2 3">
    <name type="scientific">Lactobacillus apis</name>
    <dbReference type="NCBI Taxonomy" id="303541"/>
    <lineage>
        <taxon>Bacteria</taxon>
        <taxon>Bacillati</taxon>
        <taxon>Bacillota</taxon>
        <taxon>Bacilli</taxon>
        <taxon>Lactobacillales</taxon>
        <taxon>Lactobacillaceae</taxon>
        <taxon>Lactobacillus</taxon>
    </lineage>
</organism>
<sequence length="104" mass="12262">MKKLFYSIIGIIALAIVALVVIPNQYTDYFNPHIKMETDYAKVPKNTQKYYNVQAVDRNGRKLTYKIMYVGGYDPTQEYIAIHHKRQYVKLIEYIPKNKMPKSN</sequence>
<dbReference type="RefSeq" id="WP_046307773.1">
    <property type="nucleotide sequence ID" value="NZ_KQ034000.1"/>
</dbReference>
<evidence type="ECO:0008006" key="4">
    <source>
        <dbReference type="Google" id="ProtNLM"/>
    </source>
</evidence>
<dbReference type="EMBL" id="JXLG01000009">
    <property type="protein sequence ID" value="KJY60289.1"/>
    <property type="molecule type" value="Genomic_DNA"/>
</dbReference>
<dbReference type="PATRIC" id="fig|303541.3.peg.1400"/>
<protein>
    <recommendedName>
        <fullName evidence="4">YxeA family protein</fullName>
    </recommendedName>
</protein>
<keyword evidence="1" id="KW-1133">Transmembrane helix</keyword>
<accession>A0A0F4LPS6</accession>
<dbReference type="SUPFAM" id="SSF159121">
    <property type="entry name" value="BC4932-like"/>
    <property type="match status" value="1"/>
</dbReference>
<dbReference type="HOGENOM" id="CLU_159266_0_0_9"/>
<dbReference type="PANTHER" id="PTHR36433:SF3">
    <property type="entry name" value="YXEA FAMILY PROTEIN"/>
    <property type="match status" value="1"/>
</dbReference>
<comment type="caution">
    <text evidence="2">The sequence shown here is derived from an EMBL/GenBank/DDBJ whole genome shotgun (WGS) entry which is preliminary data.</text>
</comment>
<dbReference type="AlphaFoldDB" id="A0A0F4LPS6"/>